<evidence type="ECO:0000256" key="1">
    <source>
        <dbReference type="SAM" id="Phobius"/>
    </source>
</evidence>
<gene>
    <name evidence="2" type="ORF">S06H3_14027</name>
</gene>
<reference evidence="2" key="1">
    <citation type="journal article" date="2014" name="Front. Microbiol.">
        <title>High frequency of phylogenetically diverse reductive dehalogenase-homologous genes in deep subseafloor sedimentary metagenomes.</title>
        <authorList>
            <person name="Kawai M."/>
            <person name="Futagami T."/>
            <person name="Toyoda A."/>
            <person name="Takaki Y."/>
            <person name="Nishi S."/>
            <person name="Hori S."/>
            <person name="Arai W."/>
            <person name="Tsubouchi T."/>
            <person name="Morono Y."/>
            <person name="Uchiyama I."/>
            <person name="Ito T."/>
            <person name="Fujiyama A."/>
            <person name="Inagaki F."/>
            <person name="Takami H."/>
        </authorList>
    </citation>
    <scope>NUCLEOTIDE SEQUENCE</scope>
    <source>
        <strain evidence="2">Expedition CK06-06</strain>
    </source>
</reference>
<sequence>MKSVKLFGKSIPLLAIVAIAIIASIATVCAVNWFYSNVVTVHVIEEPEPAVYDLYLTPEDQTIYVGQTATFTATLSKYYDGETTFLEGVTVELYYKGVADENFTPIDTGVTDGDGQCTLEWTSAGVGVPSFEAVCDTSELS</sequence>
<comment type="caution">
    <text evidence="2">The sequence shown here is derived from an EMBL/GenBank/DDBJ whole genome shotgun (WGS) entry which is preliminary data.</text>
</comment>
<accession>X1MH40</accession>
<organism evidence="2">
    <name type="scientific">marine sediment metagenome</name>
    <dbReference type="NCBI Taxonomy" id="412755"/>
    <lineage>
        <taxon>unclassified sequences</taxon>
        <taxon>metagenomes</taxon>
        <taxon>ecological metagenomes</taxon>
    </lineage>
</organism>
<evidence type="ECO:0000313" key="2">
    <source>
        <dbReference type="EMBL" id="GAI17406.1"/>
    </source>
</evidence>
<dbReference type="EMBL" id="BARV01006856">
    <property type="protein sequence ID" value="GAI17406.1"/>
    <property type="molecule type" value="Genomic_DNA"/>
</dbReference>
<keyword evidence="1" id="KW-1133">Transmembrane helix</keyword>
<protein>
    <submittedName>
        <fullName evidence="2">Uncharacterized protein</fullName>
    </submittedName>
</protein>
<dbReference type="AlphaFoldDB" id="X1MH40"/>
<proteinExistence type="predicted"/>
<keyword evidence="1" id="KW-0812">Transmembrane</keyword>
<name>X1MH40_9ZZZZ</name>
<keyword evidence="1" id="KW-0472">Membrane</keyword>
<feature type="transmembrane region" description="Helical" evidence="1">
    <location>
        <begin position="12"/>
        <end position="35"/>
    </location>
</feature>